<organism evidence="6 7">
    <name type="scientific">Poseidonibacter parvus</name>
    <dbReference type="NCBI Taxonomy" id="1850254"/>
    <lineage>
        <taxon>Bacteria</taxon>
        <taxon>Pseudomonadati</taxon>
        <taxon>Campylobacterota</taxon>
        <taxon>Epsilonproteobacteria</taxon>
        <taxon>Campylobacterales</taxon>
        <taxon>Arcobacteraceae</taxon>
        <taxon>Poseidonibacter</taxon>
    </lineage>
</organism>
<reference evidence="6 7" key="1">
    <citation type="submission" date="2017-01" db="EMBL/GenBank/DDBJ databases">
        <title>Genome sequencing of Arcobacter sp. LPB0137.</title>
        <authorList>
            <person name="Lee G.-W."/>
            <person name="Yi H."/>
        </authorList>
    </citation>
    <scope>NUCLEOTIDE SEQUENCE [LARGE SCALE GENOMIC DNA]</scope>
    <source>
        <strain evidence="6 7">LPB0137</strain>
    </source>
</reference>
<dbReference type="GO" id="GO:0016887">
    <property type="term" value="F:ATP hydrolysis activity"/>
    <property type="evidence" value="ECO:0007669"/>
    <property type="project" value="InterPro"/>
</dbReference>
<evidence type="ECO:0000259" key="5">
    <source>
        <dbReference type="PROSITE" id="PS50893"/>
    </source>
</evidence>
<evidence type="ECO:0000313" key="6">
    <source>
        <dbReference type="EMBL" id="APW64720.1"/>
    </source>
</evidence>
<dbReference type="AlphaFoldDB" id="A0A1P8KJK1"/>
<keyword evidence="7" id="KW-1185">Reference proteome</keyword>
<dbReference type="PANTHER" id="PTHR42734">
    <property type="entry name" value="METAL TRANSPORT SYSTEM ATP-BINDING PROTEIN TM_0124-RELATED"/>
    <property type="match status" value="1"/>
</dbReference>
<dbReference type="SUPFAM" id="SSF52540">
    <property type="entry name" value="P-loop containing nucleoside triphosphate hydrolases"/>
    <property type="match status" value="1"/>
</dbReference>
<dbReference type="InterPro" id="IPR003439">
    <property type="entry name" value="ABC_transporter-like_ATP-bd"/>
</dbReference>
<dbReference type="PROSITE" id="PS50893">
    <property type="entry name" value="ABC_TRANSPORTER_2"/>
    <property type="match status" value="1"/>
</dbReference>
<dbReference type="InterPro" id="IPR050153">
    <property type="entry name" value="Metal_Ion_Import_ABC"/>
</dbReference>
<dbReference type="OrthoDB" id="5515229at2"/>
<keyword evidence="4 6" id="KW-0067">ATP-binding</keyword>
<dbReference type="Gene3D" id="3.40.50.300">
    <property type="entry name" value="P-loop containing nucleotide triphosphate hydrolases"/>
    <property type="match status" value="1"/>
</dbReference>
<dbReference type="PANTHER" id="PTHR42734:SF17">
    <property type="entry name" value="METAL TRANSPORT SYSTEM ATP-BINDING PROTEIN TM_0124-RELATED"/>
    <property type="match status" value="1"/>
</dbReference>
<dbReference type="Pfam" id="PF00005">
    <property type="entry name" value="ABC_tran"/>
    <property type="match status" value="1"/>
</dbReference>
<dbReference type="GO" id="GO:0005524">
    <property type="term" value="F:ATP binding"/>
    <property type="evidence" value="ECO:0007669"/>
    <property type="project" value="UniProtKB-KW"/>
</dbReference>
<protein>
    <submittedName>
        <fullName evidence="6">ABC transporter ATP-binding protein</fullName>
    </submittedName>
</protein>
<comment type="similarity">
    <text evidence="1">Belongs to the ABC transporter superfamily.</text>
</comment>
<dbReference type="KEGG" id="alp:LPB137_02100"/>
<dbReference type="SMART" id="SM00382">
    <property type="entry name" value="AAA"/>
    <property type="match status" value="1"/>
</dbReference>
<feature type="domain" description="ABC transporter" evidence="5">
    <location>
        <begin position="4"/>
        <end position="247"/>
    </location>
</feature>
<evidence type="ECO:0000256" key="2">
    <source>
        <dbReference type="ARBA" id="ARBA00022448"/>
    </source>
</evidence>
<dbReference type="InterPro" id="IPR027417">
    <property type="entry name" value="P-loop_NTPase"/>
</dbReference>
<gene>
    <name evidence="6" type="ORF">LPB137_02100</name>
</gene>
<evidence type="ECO:0000313" key="7">
    <source>
        <dbReference type="Proteomes" id="UP000186074"/>
    </source>
</evidence>
<accession>A0A1P8KJK1</accession>
<dbReference type="STRING" id="1850254.LPB137_02100"/>
<name>A0A1P8KJK1_9BACT</name>
<evidence type="ECO:0000256" key="4">
    <source>
        <dbReference type="ARBA" id="ARBA00022840"/>
    </source>
</evidence>
<keyword evidence="2" id="KW-0813">Transport</keyword>
<evidence type="ECO:0000256" key="3">
    <source>
        <dbReference type="ARBA" id="ARBA00022741"/>
    </source>
</evidence>
<proteinExistence type="inferred from homology"/>
<evidence type="ECO:0000256" key="1">
    <source>
        <dbReference type="ARBA" id="ARBA00005417"/>
    </source>
</evidence>
<sequence>MNIIEFENINIGYDYRFLVLKNINLNIKEGEHWVILGANGSGKSTLLKLISNDLYPNTHYEFKKKIFGIEKWDIFDLKKKLGIVTNELQNEFVYQARFASGYEIVRSGFFASIGKKEHHIFTKEQNEKTDEIFDYLDIKVLKDKKASLMSTGELRKCLIARALIYRPKALLLDEPTTGLDIKAQKNFLSLIKRLTSTLSIIIITHHVKEIIEDISHVALIADNCIYKQGLKKDILTSANISKVFDLDIELLSKNNKYYIKED</sequence>
<keyword evidence="3" id="KW-0547">Nucleotide-binding</keyword>
<dbReference type="Proteomes" id="UP000186074">
    <property type="component" value="Chromosome"/>
</dbReference>
<dbReference type="InterPro" id="IPR003593">
    <property type="entry name" value="AAA+_ATPase"/>
</dbReference>
<dbReference type="RefSeq" id="WP_076083762.1">
    <property type="nucleotide sequence ID" value="NZ_CP019070.1"/>
</dbReference>
<dbReference type="EMBL" id="CP019070">
    <property type="protein sequence ID" value="APW64720.1"/>
    <property type="molecule type" value="Genomic_DNA"/>
</dbReference>